<feature type="region of interest" description="Disordered" evidence="4">
    <location>
        <begin position="855"/>
        <end position="1014"/>
    </location>
</feature>
<dbReference type="CDD" id="cd05136">
    <property type="entry name" value="RasGAP_DAB2IP"/>
    <property type="match status" value="1"/>
</dbReference>
<evidence type="ECO:0000256" key="4">
    <source>
        <dbReference type="SAM" id="MobiDB-lite"/>
    </source>
</evidence>
<feature type="region of interest" description="Disordered" evidence="4">
    <location>
        <begin position="70"/>
        <end position="118"/>
    </location>
</feature>
<dbReference type="InterPro" id="IPR057606">
    <property type="entry name" value="SynGAP1-like_PH"/>
</dbReference>
<dbReference type="InterPro" id="IPR039360">
    <property type="entry name" value="Ras_GTPase"/>
</dbReference>
<dbReference type="SMART" id="SM00323">
    <property type="entry name" value="RasGAP"/>
    <property type="match status" value="1"/>
</dbReference>
<evidence type="ECO:0000256" key="3">
    <source>
        <dbReference type="SAM" id="Coils"/>
    </source>
</evidence>
<dbReference type="EMBL" id="VZSV01000179">
    <property type="protein sequence ID" value="NXA53647.1"/>
    <property type="molecule type" value="Genomic_DNA"/>
</dbReference>
<dbReference type="CDD" id="cd04013">
    <property type="entry name" value="C2_SynGAP_like"/>
    <property type="match status" value="1"/>
</dbReference>
<feature type="compositionally biased region" description="Polar residues" evidence="4">
    <location>
        <begin position="98"/>
        <end position="117"/>
    </location>
</feature>
<feature type="compositionally biased region" description="Basic residues" evidence="4">
    <location>
        <begin position="981"/>
        <end position="996"/>
    </location>
</feature>
<feature type="non-terminal residue" evidence="8">
    <location>
        <position position="1"/>
    </location>
</feature>
<feature type="coiled-coil region" evidence="3">
    <location>
        <begin position="1051"/>
        <end position="1134"/>
    </location>
</feature>
<feature type="non-terminal residue" evidence="8">
    <location>
        <position position="1221"/>
    </location>
</feature>
<dbReference type="SMART" id="SM00233">
    <property type="entry name" value="PH"/>
    <property type="match status" value="1"/>
</dbReference>
<feature type="domain" description="PH" evidence="5">
    <location>
        <begin position="8"/>
        <end position="239"/>
    </location>
</feature>
<reference evidence="8 9" key="1">
    <citation type="submission" date="2019-09" db="EMBL/GenBank/DDBJ databases">
        <title>Bird 10,000 Genomes (B10K) Project - Family phase.</title>
        <authorList>
            <person name="Zhang G."/>
        </authorList>
    </citation>
    <scope>NUCLEOTIDE SEQUENCE [LARGE SCALE GENOMIC DNA]</scope>
    <source>
        <strain evidence="8">B10K-MSB-01</strain>
    </source>
</reference>
<dbReference type="Proteomes" id="UP000531559">
    <property type="component" value="Unassembled WGS sequence"/>
</dbReference>
<sequence>DVKGPPTHRLSCGQSPYTETTTWERKYCVLTDSQLVLLNREKEVSIDGMPEAPAEAAKGRCLRRTVSVPSEGQFPEYPPEGAAKLEVPAERSPRRRSISGTSTSEKTNSMDAANTSPFKVPGFFSKRLKGSIKRTKSQSKLDRNTSFRLPSLRNADDRSRGLPKLKESRSHESLLSPGSAVEALDLGAEEKVFVKPLHSSILGQDFCFEVTYSSGSKCFSCSSAAERDKWMENLRRTVQPNKDNCRRAENVLRLWIIEAKDLTPKKKYFCELCLDDTLFARTTSKTKADNIFWGEHFEFYSLPPLHSITVHIYKDVEKKKKKDKNNYVGLVNIPMATVTGRQFVEKWYPVSTPTPNKGKAGGPSIRIKSRYQTITILPMEQYKEFAEFVTSNYTTLCSVLEPVISVRNKEEMACALVHILQSTGRAKDFLTDLVMSEIDRCGEHDVLIFRENTLATKAIEEYLKLVGQKYLHDALGEFIKALYESDENCEVDPSKCSPSELTDHQSNLKMCCELAFCKIINSYCVFPRELKEVFASWKQQCLSRGKEDISERLISASLFLRFLCPAIMSPSLFNLMQEYPDDRTSRTLTLIAKVIQNLANFAKFGNKEEYMAFMNDFLEHEWGGMKRFLLEISNPDSISNMPGFEGYIDLGRELSVLHSLLWEVVSQLDKATVAKLGPLPRILADITKSLTNPTPIQQQLRRFTEHSSSPNVSGSLSSGLQKIFEDPTDGDLHKMKSPTQENVDGYFRGKTLLLVQQASTQSMSYSDKDERESILPNGRSISLMDLQDPHAAHADHGALVSEVPLRLAGSQLSVAQVATIKQLWETQSTPQSAPQVRRPLHPALNQQGSLQPLSFQNPVYHLNNPPAPMPKASVDSSLENLSTASSRSRSNSEDFKLSGPSNSSMEDFSKRSTQSEDFSRRHAAPDKPLRPALPSRDALRSRGAADFGKETSRAAGEAGRPLPPLPAGGTRPHGAAAPARGRQRGARRAPRRHRLRREGPWLVKQSGQQSGAAGTKLCPRASLLQVHSPVDSATMSPVERTAAWVLNNGQYEEVEEDTEQNQDEAKHAEKYEQEIAKLKERLKVSSRRLEEYERRLLVQEQQMQKLLMEYKSRLEDSEERLRRQQEEKDSQMKSIISRLMAVEEELKKDHAEMQAVIDAKQKIIDAQEKRIVSLDSANTRLMSALTQVKERYSVQVRNGISPTNPTKLSITENGEFKNSSC</sequence>
<dbReference type="AlphaFoldDB" id="A0A7K7WK25"/>
<feature type="compositionally biased region" description="Basic and acidic residues" evidence="4">
    <location>
        <begin position="907"/>
        <end position="929"/>
    </location>
</feature>
<dbReference type="PROSITE" id="PS50018">
    <property type="entry name" value="RAS_GTPASE_ACTIV_2"/>
    <property type="match status" value="1"/>
</dbReference>
<dbReference type="PANTHER" id="PTHR10194">
    <property type="entry name" value="RAS GTPASE-ACTIVATING PROTEINS"/>
    <property type="match status" value="1"/>
</dbReference>
<evidence type="ECO:0000259" key="7">
    <source>
        <dbReference type="PROSITE" id="PS50018"/>
    </source>
</evidence>
<dbReference type="Pfam" id="PF00616">
    <property type="entry name" value="RasGAP"/>
    <property type="match status" value="2"/>
</dbReference>
<dbReference type="PROSITE" id="PS50003">
    <property type="entry name" value="PH_DOMAIN"/>
    <property type="match status" value="1"/>
</dbReference>
<dbReference type="SUPFAM" id="SSF49562">
    <property type="entry name" value="C2 domain (Calcium/lipid-binding domain, CaLB)"/>
    <property type="match status" value="1"/>
</dbReference>
<dbReference type="InterPro" id="IPR035892">
    <property type="entry name" value="C2_domain_sf"/>
</dbReference>
<dbReference type="Pfam" id="PF12004">
    <property type="entry name" value="DAB2P_C"/>
    <property type="match status" value="1"/>
</dbReference>
<keyword evidence="9" id="KW-1185">Reference proteome</keyword>
<dbReference type="InterPro" id="IPR008936">
    <property type="entry name" value="Rho_GTPase_activation_prot"/>
</dbReference>
<feature type="compositionally biased region" description="Low complexity" evidence="4">
    <location>
        <begin position="967"/>
        <end position="980"/>
    </location>
</feature>
<dbReference type="InterPro" id="IPR023152">
    <property type="entry name" value="RasGAP_CS"/>
</dbReference>
<dbReference type="GO" id="GO:0005096">
    <property type="term" value="F:GTPase activator activity"/>
    <property type="evidence" value="ECO:0007669"/>
    <property type="project" value="UniProtKB-KW"/>
</dbReference>
<dbReference type="SMART" id="SM00239">
    <property type="entry name" value="C2"/>
    <property type="match status" value="1"/>
</dbReference>
<dbReference type="Gene3D" id="2.30.29.30">
    <property type="entry name" value="Pleckstrin-homology domain (PH domain)/Phosphotyrosine-binding domain (PTB)"/>
    <property type="match status" value="1"/>
</dbReference>
<gene>
    <name evidence="8" type="primary">Rasal2</name>
    <name evidence="8" type="ORF">NOTJUL_R08221</name>
</gene>
<dbReference type="Pfam" id="PF00168">
    <property type="entry name" value="C2"/>
    <property type="match status" value="1"/>
</dbReference>
<dbReference type="InterPro" id="IPR001936">
    <property type="entry name" value="RasGAP_dom"/>
</dbReference>
<dbReference type="InterPro" id="IPR001849">
    <property type="entry name" value="PH_domain"/>
</dbReference>
<evidence type="ECO:0000256" key="1">
    <source>
        <dbReference type="ARBA" id="ARBA00022468"/>
    </source>
</evidence>
<feature type="region of interest" description="Disordered" evidence="4">
    <location>
        <begin position="134"/>
        <end position="173"/>
    </location>
</feature>
<evidence type="ECO:0000313" key="8">
    <source>
        <dbReference type="EMBL" id="NXA53647.1"/>
    </source>
</evidence>
<dbReference type="PROSITE" id="PS50004">
    <property type="entry name" value="C2"/>
    <property type="match status" value="1"/>
</dbReference>
<feature type="domain" description="Ras-GAP" evidence="7">
    <location>
        <begin position="408"/>
        <end position="600"/>
    </location>
</feature>
<feature type="domain" description="C2" evidence="6">
    <location>
        <begin position="230"/>
        <end position="348"/>
    </location>
</feature>
<dbReference type="Gene3D" id="1.10.506.10">
    <property type="entry name" value="GTPase Activation - p120gap, domain 1"/>
    <property type="match status" value="2"/>
</dbReference>
<dbReference type="SUPFAM" id="SSF48350">
    <property type="entry name" value="GTPase activation domain, GAP"/>
    <property type="match status" value="1"/>
</dbReference>
<evidence type="ECO:0000259" key="6">
    <source>
        <dbReference type="PROSITE" id="PS50004"/>
    </source>
</evidence>
<dbReference type="FunFam" id="1.10.506.10:FF:000001">
    <property type="entry name" value="Ras GTPase-activating protein nGAP isoform 2"/>
    <property type="match status" value="1"/>
</dbReference>
<organism evidence="8 9">
    <name type="scientific">Nothocercus julius</name>
    <dbReference type="NCBI Taxonomy" id="2585813"/>
    <lineage>
        <taxon>Eukaryota</taxon>
        <taxon>Metazoa</taxon>
        <taxon>Chordata</taxon>
        <taxon>Craniata</taxon>
        <taxon>Vertebrata</taxon>
        <taxon>Euteleostomi</taxon>
        <taxon>Archelosauria</taxon>
        <taxon>Archosauria</taxon>
        <taxon>Dinosauria</taxon>
        <taxon>Saurischia</taxon>
        <taxon>Theropoda</taxon>
        <taxon>Coelurosauria</taxon>
        <taxon>Aves</taxon>
        <taxon>Palaeognathae</taxon>
        <taxon>Tinamiformes</taxon>
        <taxon>Tinamidae</taxon>
        <taxon>Nothocercus</taxon>
    </lineage>
</organism>
<dbReference type="Pfam" id="PF25321">
    <property type="entry name" value="PH_RASGAP"/>
    <property type="match status" value="1"/>
</dbReference>
<evidence type="ECO:0000313" key="9">
    <source>
        <dbReference type="Proteomes" id="UP000531559"/>
    </source>
</evidence>
<dbReference type="PANTHER" id="PTHR10194:SF52">
    <property type="entry name" value="RAS GTPASE-ACTIVATING PROTEIN NGAP"/>
    <property type="match status" value="1"/>
</dbReference>
<proteinExistence type="predicted"/>
<comment type="caution">
    <text evidence="8">The sequence shown here is derived from an EMBL/GenBank/DDBJ whole genome shotgun (WGS) entry which is preliminary data.</text>
</comment>
<evidence type="ECO:0000256" key="2">
    <source>
        <dbReference type="ARBA" id="ARBA00022553"/>
    </source>
</evidence>
<dbReference type="PROSITE" id="PS00509">
    <property type="entry name" value="RAS_GTPASE_ACTIV_1"/>
    <property type="match status" value="1"/>
</dbReference>
<dbReference type="InterPro" id="IPR021887">
    <property type="entry name" value="DAB2P_C"/>
</dbReference>
<keyword evidence="2" id="KW-0597">Phosphoprotein</keyword>
<dbReference type="OrthoDB" id="5572587at2759"/>
<dbReference type="Gene3D" id="2.60.40.150">
    <property type="entry name" value="C2 domain"/>
    <property type="match status" value="1"/>
</dbReference>
<dbReference type="InterPro" id="IPR011993">
    <property type="entry name" value="PH-like_dom_sf"/>
</dbReference>
<name>A0A7K7WK25_9AVES</name>
<protein>
    <submittedName>
        <fullName evidence="8">NGAP protein</fullName>
    </submittedName>
</protein>
<dbReference type="InterPro" id="IPR000008">
    <property type="entry name" value="C2_dom"/>
</dbReference>
<dbReference type="FunFam" id="2.60.40.150:FF:000010">
    <property type="entry name" value="Ras GTPase-activating protein nGAP isoform 2"/>
    <property type="match status" value="1"/>
</dbReference>
<dbReference type="SUPFAM" id="SSF50729">
    <property type="entry name" value="PH domain-like"/>
    <property type="match status" value="1"/>
</dbReference>
<evidence type="ECO:0000259" key="5">
    <source>
        <dbReference type="PROSITE" id="PS50003"/>
    </source>
</evidence>
<feature type="compositionally biased region" description="Basic and acidic residues" evidence="4">
    <location>
        <begin position="154"/>
        <end position="172"/>
    </location>
</feature>
<keyword evidence="3" id="KW-0175">Coiled coil</keyword>
<keyword evidence="1" id="KW-0343">GTPase activation</keyword>
<accession>A0A7K7WK25</accession>